<evidence type="ECO:0000259" key="5">
    <source>
        <dbReference type="PROSITE" id="PS51296"/>
    </source>
</evidence>
<feature type="domain" description="Rieske" evidence="5">
    <location>
        <begin position="5"/>
        <end position="99"/>
    </location>
</feature>
<evidence type="ECO:0000256" key="2">
    <source>
        <dbReference type="ARBA" id="ARBA00022723"/>
    </source>
</evidence>
<proteinExistence type="predicted"/>
<dbReference type="Proteomes" id="UP000315724">
    <property type="component" value="Chromosome"/>
</dbReference>
<name>A0A517QPZ3_9PLAN</name>
<dbReference type="InterPro" id="IPR036922">
    <property type="entry name" value="Rieske_2Fe-2S_sf"/>
</dbReference>
<dbReference type="GO" id="GO:0051213">
    <property type="term" value="F:dioxygenase activity"/>
    <property type="evidence" value="ECO:0007669"/>
    <property type="project" value="UniProtKB-KW"/>
</dbReference>
<dbReference type="SUPFAM" id="SSF50022">
    <property type="entry name" value="ISP domain"/>
    <property type="match status" value="1"/>
</dbReference>
<dbReference type="OrthoDB" id="9795104at2"/>
<keyword evidence="2" id="KW-0479">Metal-binding</keyword>
<accession>A0A517QPZ3</accession>
<dbReference type="PANTHER" id="PTHR21496:SF23">
    <property type="entry name" value="3-PHENYLPROPIONATE_CINNAMIC ACID DIOXYGENASE FERREDOXIN SUBUNIT"/>
    <property type="match status" value="1"/>
</dbReference>
<sequence length="102" mass="10792">MSNWIEIAKVADVAVGSGKELTVGDRIVALFNVDGQFHAIDGICAHAGGPVGDGELSGCIVTCPWHGWQYDVSTGAMCLNDQIRLESFPVKVEGDSVLVEMS</sequence>
<evidence type="ECO:0000256" key="1">
    <source>
        <dbReference type="ARBA" id="ARBA00022714"/>
    </source>
</evidence>
<dbReference type="Gene3D" id="2.102.10.10">
    <property type="entry name" value="Rieske [2Fe-2S] iron-sulphur domain"/>
    <property type="match status" value="1"/>
</dbReference>
<gene>
    <name evidence="6" type="primary">ndoA</name>
    <name evidence="6" type="ORF">Mal48_29280</name>
</gene>
<keyword evidence="6" id="KW-0223">Dioxygenase</keyword>
<evidence type="ECO:0000256" key="3">
    <source>
        <dbReference type="ARBA" id="ARBA00023004"/>
    </source>
</evidence>
<evidence type="ECO:0000313" key="7">
    <source>
        <dbReference type="Proteomes" id="UP000315724"/>
    </source>
</evidence>
<keyword evidence="3" id="KW-0408">Iron</keyword>
<keyword evidence="1" id="KW-0001">2Fe-2S</keyword>
<dbReference type="PROSITE" id="PS51296">
    <property type="entry name" value="RIESKE"/>
    <property type="match status" value="1"/>
</dbReference>
<dbReference type="KEGG" id="tpol:Mal48_29280"/>
<dbReference type="EMBL" id="CP036267">
    <property type="protein sequence ID" value="QDT33674.1"/>
    <property type="molecule type" value="Genomic_DNA"/>
</dbReference>
<evidence type="ECO:0000313" key="6">
    <source>
        <dbReference type="EMBL" id="QDT33674.1"/>
    </source>
</evidence>
<protein>
    <submittedName>
        <fullName evidence="6">Naphthalene 1,2-dioxygenase system ferredoxin subunit</fullName>
    </submittedName>
</protein>
<dbReference type="GO" id="GO:0046872">
    <property type="term" value="F:metal ion binding"/>
    <property type="evidence" value="ECO:0007669"/>
    <property type="project" value="UniProtKB-KW"/>
</dbReference>
<keyword evidence="6" id="KW-0560">Oxidoreductase</keyword>
<keyword evidence="4" id="KW-0411">Iron-sulfur</keyword>
<reference evidence="6 7" key="1">
    <citation type="submission" date="2019-02" db="EMBL/GenBank/DDBJ databases">
        <title>Deep-cultivation of Planctomycetes and their phenomic and genomic characterization uncovers novel biology.</title>
        <authorList>
            <person name="Wiegand S."/>
            <person name="Jogler M."/>
            <person name="Boedeker C."/>
            <person name="Pinto D."/>
            <person name="Vollmers J."/>
            <person name="Rivas-Marin E."/>
            <person name="Kohn T."/>
            <person name="Peeters S.H."/>
            <person name="Heuer A."/>
            <person name="Rast P."/>
            <person name="Oberbeckmann S."/>
            <person name="Bunk B."/>
            <person name="Jeske O."/>
            <person name="Meyerdierks A."/>
            <person name="Storesund J.E."/>
            <person name="Kallscheuer N."/>
            <person name="Luecker S."/>
            <person name="Lage O.M."/>
            <person name="Pohl T."/>
            <person name="Merkel B.J."/>
            <person name="Hornburger P."/>
            <person name="Mueller R.-W."/>
            <person name="Bruemmer F."/>
            <person name="Labrenz M."/>
            <person name="Spormann A.M."/>
            <person name="Op den Camp H."/>
            <person name="Overmann J."/>
            <person name="Amann R."/>
            <person name="Jetten M.S.M."/>
            <person name="Mascher T."/>
            <person name="Medema M.H."/>
            <person name="Devos D.P."/>
            <person name="Kaster A.-K."/>
            <person name="Ovreas L."/>
            <person name="Rohde M."/>
            <person name="Galperin M.Y."/>
            <person name="Jogler C."/>
        </authorList>
    </citation>
    <scope>NUCLEOTIDE SEQUENCE [LARGE SCALE GENOMIC DNA]</scope>
    <source>
        <strain evidence="6 7">Mal48</strain>
    </source>
</reference>
<dbReference type="AlphaFoldDB" id="A0A517QPZ3"/>
<dbReference type="InterPro" id="IPR017941">
    <property type="entry name" value="Rieske_2Fe-2S"/>
</dbReference>
<organism evidence="6 7">
    <name type="scientific">Thalassoglobus polymorphus</name>
    <dbReference type="NCBI Taxonomy" id="2527994"/>
    <lineage>
        <taxon>Bacteria</taxon>
        <taxon>Pseudomonadati</taxon>
        <taxon>Planctomycetota</taxon>
        <taxon>Planctomycetia</taxon>
        <taxon>Planctomycetales</taxon>
        <taxon>Planctomycetaceae</taxon>
        <taxon>Thalassoglobus</taxon>
    </lineage>
</organism>
<dbReference type="RefSeq" id="WP_145200334.1">
    <property type="nucleotide sequence ID" value="NZ_CP036267.1"/>
</dbReference>
<dbReference type="Pfam" id="PF00355">
    <property type="entry name" value="Rieske"/>
    <property type="match status" value="1"/>
</dbReference>
<evidence type="ECO:0000256" key="4">
    <source>
        <dbReference type="ARBA" id="ARBA00023014"/>
    </source>
</evidence>
<keyword evidence="7" id="KW-1185">Reference proteome</keyword>
<dbReference type="PANTHER" id="PTHR21496">
    <property type="entry name" value="FERREDOXIN-RELATED"/>
    <property type="match status" value="1"/>
</dbReference>
<dbReference type="GO" id="GO:0051537">
    <property type="term" value="F:2 iron, 2 sulfur cluster binding"/>
    <property type="evidence" value="ECO:0007669"/>
    <property type="project" value="UniProtKB-KW"/>
</dbReference>